<dbReference type="Proteomes" id="UP000008063">
    <property type="component" value="Unassembled WGS sequence"/>
</dbReference>
<evidence type="ECO:0000313" key="3">
    <source>
        <dbReference type="Proteomes" id="UP000008063"/>
    </source>
</evidence>
<accession>F8Q3S9</accession>
<sequence>VSTASLVTPSNPEQRDLIRTATSILCKEFRKAPAHLNRSEGQKDWAEVEIRMRPLIRLERIWGKSGAVAGSSSGQVNATGGGMSSTGFSIAGEERERRLFGEALRDGVVLCQYVSQP</sequence>
<dbReference type="HOGENOM" id="CLU_2090620_0_0_1"/>
<feature type="region of interest" description="Disordered" evidence="1">
    <location>
        <begin position="67"/>
        <end position="88"/>
    </location>
</feature>
<feature type="non-terminal residue" evidence="2">
    <location>
        <position position="1"/>
    </location>
</feature>
<dbReference type="AlphaFoldDB" id="F8Q3S9"/>
<organism evidence="3">
    <name type="scientific">Serpula lacrymans var. lacrymans (strain S7.3)</name>
    <name type="common">Dry rot fungus</name>
    <dbReference type="NCBI Taxonomy" id="936435"/>
    <lineage>
        <taxon>Eukaryota</taxon>
        <taxon>Fungi</taxon>
        <taxon>Dikarya</taxon>
        <taxon>Basidiomycota</taxon>
        <taxon>Agaricomycotina</taxon>
        <taxon>Agaricomycetes</taxon>
        <taxon>Agaricomycetidae</taxon>
        <taxon>Boletales</taxon>
        <taxon>Coniophorineae</taxon>
        <taxon>Serpulaceae</taxon>
        <taxon>Serpula</taxon>
    </lineage>
</organism>
<dbReference type="InParanoid" id="F8Q3S9"/>
<evidence type="ECO:0000313" key="2">
    <source>
        <dbReference type="EMBL" id="EGN96785.1"/>
    </source>
</evidence>
<dbReference type="STRING" id="936435.F8Q3S9"/>
<dbReference type="EMBL" id="GL945483">
    <property type="protein sequence ID" value="EGN96785.1"/>
    <property type="molecule type" value="Genomic_DNA"/>
</dbReference>
<protein>
    <submittedName>
        <fullName evidence="2">Uncharacterized protein</fullName>
    </submittedName>
</protein>
<gene>
    <name evidence="2" type="ORF">SERLA73DRAFT_58262</name>
</gene>
<proteinExistence type="predicted"/>
<keyword evidence="3" id="KW-1185">Reference proteome</keyword>
<dbReference type="OMA" id="IRLERIW"/>
<evidence type="ECO:0000256" key="1">
    <source>
        <dbReference type="SAM" id="MobiDB-lite"/>
    </source>
</evidence>
<dbReference type="OrthoDB" id="21595at2759"/>
<name>F8Q3S9_SERL3</name>
<reference evidence="3" key="1">
    <citation type="journal article" date="2011" name="Science">
        <title>The plant cell wall-decomposing machinery underlies the functional diversity of forest fungi.</title>
        <authorList>
            <person name="Eastwood D.C."/>
            <person name="Floudas D."/>
            <person name="Binder M."/>
            <person name="Majcherczyk A."/>
            <person name="Schneider P."/>
            <person name="Aerts A."/>
            <person name="Asiegbu F.O."/>
            <person name="Baker S.E."/>
            <person name="Barry K."/>
            <person name="Bendiksby M."/>
            <person name="Blumentritt M."/>
            <person name="Coutinho P.M."/>
            <person name="Cullen D."/>
            <person name="de Vries R.P."/>
            <person name="Gathman A."/>
            <person name="Goodell B."/>
            <person name="Henrissat B."/>
            <person name="Ihrmark K."/>
            <person name="Kauserud H."/>
            <person name="Kohler A."/>
            <person name="LaButti K."/>
            <person name="Lapidus A."/>
            <person name="Lavin J.L."/>
            <person name="Lee Y.-H."/>
            <person name="Lindquist E."/>
            <person name="Lilly W."/>
            <person name="Lucas S."/>
            <person name="Morin E."/>
            <person name="Murat C."/>
            <person name="Oguiza J.A."/>
            <person name="Park J."/>
            <person name="Pisabarro A.G."/>
            <person name="Riley R."/>
            <person name="Rosling A."/>
            <person name="Salamov A."/>
            <person name="Schmidt O."/>
            <person name="Schmutz J."/>
            <person name="Skrede I."/>
            <person name="Stenlid J."/>
            <person name="Wiebenga A."/>
            <person name="Xie X."/>
            <person name="Kuees U."/>
            <person name="Hibbett D.S."/>
            <person name="Hoffmeister D."/>
            <person name="Hoegberg N."/>
            <person name="Martin F."/>
            <person name="Grigoriev I.V."/>
            <person name="Watkinson S.C."/>
        </authorList>
    </citation>
    <scope>NUCLEOTIDE SEQUENCE [LARGE SCALE GENOMIC DNA]</scope>
    <source>
        <strain evidence="3">strain S7.3</strain>
    </source>
</reference>